<dbReference type="InterPro" id="IPR036919">
    <property type="entry name" value="Ribo_uL30_ferredoxin-like_sf"/>
</dbReference>
<dbReference type="EMBL" id="GG662319">
    <property type="protein sequence ID" value="EAS05868.2"/>
    <property type="molecule type" value="Genomic_DNA"/>
</dbReference>
<dbReference type="CDD" id="cd01657">
    <property type="entry name" value="Ribosomal_L7_archeal_euk"/>
    <property type="match status" value="1"/>
</dbReference>
<dbReference type="InParanoid" id="Q24DI0"/>
<dbReference type="RefSeq" id="XP_001026113.2">
    <property type="nucleotide sequence ID" value="XM_001026113.2"/>
</dbReference>
<evidence type="ECO:0000259" key="4">
    <source>
        <dbReference type="Pfam" id="PF00327"/>
    </source>
</evidence>
<organism evidence="5 6">
    <name type="scientific">Tetrahymena thermophila (strain SB210)</name>
    <dbReference type="NCBI Taxonomy" id="312017"/>
    <lineage>
        <taxon>Eukaryota</taxon>
        <taxon>Sar</taxon>
        <taxon>Alveolata</taxon>
        <taxon>Ciliophora</taxon>
        <taxon>Intramacronucleata</taxon>
        <taxon>Oligohymenophorea</taxon>
        <taxon>Hymenostomatida</taxon>
        <taxon>Tetrahymenina</taxon>
        <taxon>Tetrahymenidae</taxon>
        <taxon>Tetrahymena</taxon>
    </lineage>
</organism>
<dbReference type="Pfam" id="PF00327">
    <property type="entry name" value="Ribosomal_L30"/>
    <property type="match status" value="1"/>
</dbReference>
<evidence type="ECO:0000256" key="2">
    <source>
        <dbReference type="ARBA" id="ARBA00022980"/>
    </source>
</evidence>
<keyword evidence="3" id="KW-0687">Ribonucleoprotein</keyword>
<dbReference type="OrthoDB" id="28644at2759"/>
<dbReference type="SUPFAM" id="SSF55129">
    <property type="entry name" value="Ribosomal protein L30p/L7e"/>
    <property type="match status" value="1"/>
</dbReference>
<dbReference type="Gene3D" id="3.30.1390.20">
    <property type="entry name" value="Ribosomal protein L30, ferredoxin-like fold domain"/>
    <property type="match status" value="1"/>
</dbReference>
<dbReference type="GeneID" id="7834178"/>
<dbReference type="GO" id="GO:0022625">
    <property type="term" value="C:cytosolic large ribosomal subunit"/>
    <property type="evidence" value="ECO:0007669"/>
    <property type="project" value="TreeGrafter"/>
</dbReference>
<reference evidence="6" key="1">
    <citation type="journal article" date="2006" name="PLoS Biol.">
        <title>Macronuclear genome sequence of the ciliate Tetrahymena thermophila, a model eukaryote.</title>
        <authorList>
            <person name="Eisen J.A."/>
            <person name="Coyne R.S."/>
            <person name="Wu M."/>
            <person name="Wu D."/>
            <person name="Thiagarajan M."/>
            <person name="Wortman J.R."/>
            <person name="Badger J.H."/>
            <person name="Ren Q."/>
            <person name="Amedeo P."/>
            <person name="Jones K.M."/>
            <person name="Tallon L.J."/>
            <person name="Delcher A.L."/>
            <person name="Salzberg S.L."/>
            <person name="Silva J.C."/>
            <person name="Haas B.J."/>
            <person name="Majoros W.H."/>
            <person name="Farzad M."/>
            <person name="Carlton J.M."/>
            <person name="Smith R.K. Jr."/>
            <person name="Garg J."/>
            <person name="Pearlman R.E."/>
            <person name="Karrer K.M."/>
            <person name="Sun L."/>
            <person name="Manning G."/>
            <person name="Elde N.C."/>
            <person name="Turkewitz A.P."/>
            <person name="Asai D.J."/>
            <person name="Wilkes D.E."/>
            <person name="Wang Y."/>
            <person name="Cai H."/>
            <person name="Collins K."/>
            <person name="Stewart B.A."/>
            <person name="Lee S.R."/>
            <person name="Wilamowska K."/>
            <person name="Weinberg Z."/>
            <person name="Ruzzo W.L."/>
            <person name="Wloga D."/>
            <person name="Gaertig J."/>
            <person name="Frankel J."/>
            <person name="Tsao C.-C."/>
            <person name="Gorovsky M.A."/>
            <person name="Keeling P.J."/>
            <person name="Waller R.F."/>
            <person name="Patron N.J."/>
            <person name="Cherry J.M."/>
            <person name="Stover N.A."/>
            <person name="Krieger C.J."/>
            <person name="del Toro C."/>
            <person name="Ryder H.F."/>
            <person name="Williamson S.C."/>
            <person name="Barbeau R.A."/>
            <person name="Hamilton E.P."/>
            <person name="Orias E."/>
        </authorList>
    </citation>
    <scope>NUCLEOTIDE SEQUENCE [LARGE SCALE GENOMIC DNA]</scope>
    <source>
        <strain evidence="6">SB210</strain>
    </source>
</reference>
<accession>Q24DI0</accession>
<dbReference type="PANTHER" id="PTHR11524:SF16">
    <property type="entry name" value="LARGE RIBOSOMAL SUBUNIT PROTEIN UL30"/>
    <property type="match status" value="1"/>
</dbReference>
<dbReference type="GO" id="GO:0000463">
    <property type="term" value="P:maturation of LSU-rRNA from tricistronic rRNA transcript (SSU-rRNA, 5.8S rRNA, LSU-rRNA)"/>
    <property type="evidence" value="ECO:0007669"/>
    <property type="project" value="TreeGrafter"/>
</dbReference>
<feature type="domain" description="Large ribosomal subunit protein uL30-like ferredoxin-like fold" evidence="4">
    <location>
        <begin position="88"/>
        <end position="137"/>
    </location>
</feature>
<sequence length="247" mass="28763">MDQQVEKKYIAADILRKRKKDIERIQHKVNTKIQRIKERNAKPTAEHLTPEFLVQNYRAQQTAYSNFKKRSLKIARDTTEVQKDKIVVVVRIRGVKDISAEQTKILRLFKLPTINSATFIKMNTANLRRLKRVENYVTYGYPSRKVISELIYKRAHAKINGKRVHLDNNKKVEDNLGNLGIICLEDLVNEIVGLGPNFEAVQKFLWSFKLTTKSDGWDQKKIVKPYNNGGEWGNREEKINDLVLSMI</sequence>
<gene>
    <name evidence="5" type="ORF">TTHERM_00971930</name>
</gene>
<evidence type="ECO:0000256" key="1">
    <source>
        <dbReference type="ARBA" id="ARBA00007594"/>
    </source>
</evidence>
<dbReference type="FunFam" id="3.30.1390.20:FF:000004">
    <property type="entry name" value="60S ribosomal protein L7"/>
    <property type="match status" value="1"/>
</dbReference>
<dbReference type="AlphaFoldDB" id="Q24DI0"/>
<dbReference type="eggNOG" id="KOG3184">
    <property type="taxonomic scope" value="Eukaryota"/>
</dbReference>
<dbReference type="InterPro" id="IPR016082">
    <property type="entry name" value="Ribosomal_uL30_ferredoxin-like"/>
</dbReference>
<evidence type="ECO:0000313" key="6">
    <source>
        <dbReference type="Proteomes" id="UP000009168"/>
    </source>
</evidence>
<dbReference type="InterPro" id="IPR039699">
    <property type="entry name" value="Ribosomal_uL30"/>
</dbReference>
<evidence type="ECO:0000256" key="3">
    <source>
        <dbReference type="ARBA" id="ARBA00023274"/>
    </source>
</evidence>
<dbReference type="GO" id="GO:0003735">
    <property type="term" value="F:structural constituent of ribosome"/>
    <property type="evidence" value="ECO:0007669"/>
    <property type="project" value="TreeGrafter"/>
</dbReference>
<dbReference type="Gene3D" id="1.10.15.30">
    <property type="match status" value="1"/>
</dbReference>
<dbReference type="GO" id="GO:0003723">
    <property type="term" value="F:RNA binding"/>
    <property type="evidence" value="ECO:0007669"/>
    <property type="project" value="TreeGrafter"/>
</dbReference>
<protein>
    <submittedName>
        <fullName evidence="5">60S ribosomal protein L7</fullName>
    </submittedName>
</protein>
<dbReference type="PANTHER" id="PTHR11524">
    <property type="entry name" value="60S RIBOSOMAL PROTEIN L7"/>
    <property type="match status" value="1"/>
</dbReference>
<keyword evidence="6" id="KW-1185">Reference proteome</keyword>
<dbReference type="KEGG" id="tet:TTHERM_00971930"/>
<evidence type="ECO:0000313" key="5">
    <source>
        <dbReference type="EMBL" id="EAS05868.2"/>
    </source>
</evidence>
<comment type="similarity">
    <text evidence="1">Belongs to the universal ribosomal protein uL30 family.</text>
</comment>
<dbReference type="HOGENOM" id="CLU_055156_0_1_1"/>
<proteinExistence type="inferred from homology"/>
<dbReference type="STRING" id="312017.Q24DI0"/>
<dbReference type="InterPro" id="IPR035808">
    <property type="entry name" value="Ribosomal_uL30_euk_arc"/>
</dbReference>
<name>Q24DI0_TETTS</name>
<keyword evidence="2 5" id="KW-0689">Ribosomal protein</keyword>
<dbReference type="Proteomes" id="UP000009168">
    <property type="component" value="Unassembled WGS sequence"/>
</dbReference>